<accession>A0A7S4K3R7</accession>
<evidence type="ECO:0000313" key="4">
    <source>
        <dbReference type="EMBL" id="CAE2282061.1"/>
    </source>
</evidence>
<dbReference type="AlphaFoldDB" id="A0A7S4K3R7"/>
<dbReference type="InterPro" id="IPR011705">
    <property type="entry name" value="BACK"/>
</dbReference>
<name>A0A7S4K3R7_9EUKA</name>
<evidence type="ECO:0000256" key="2">
    <source>
        <dbReference type="SAM" id="MobiDB-lite"/>
    </source>
</evidence>
<feature type="domain" description="BACK" evidence="3">
    <location>
        <begin position="419"/>
        <end position="477"/>
    </location>
</feature>
<organism evidence="4">
    <name type="scientific">Prymnesium polylepis</name>
    <dbReference type="NCBI Taxonomy" id="72548"/>
    <lineage>
        <taxon>Eukaryota</taxon>
        <taxon>Haptista</taxon>
        <taxon>Haptophyta</taxon>
        <taxon>Prymnesiophyceae</taxon>
        <taxon>Prymnesiales</taxon>
        <taxon>Prymnesiaceae</taxon>
        <taxon>Prymnesium</taxon>
    </lineage>
</organism>
<gene>
    <name evidence="4" type="ORF">CPOL0286_LOCUS18332</name>
</gene>
<dbReference type="EMBL" id="HBKO01040016">
    <property type="protein sequence ID" value="CAE2282061.1"/>
    <property type="molecule type" value="Transcribed_RNA"/>
</dbReference>
<dbReference type="Gene3D" id="1.25.40.420">
    <property type="match status" value="1"/>
</dbReference>
<sequence length="567" mass="62081">MTALPEDAQSLLRKTRNLDTKVRDNANHLAIVGELEAKFRKHEEEKQKFVQEISEEKNRADMQLRKDRKLKDEQIDVALELAFSADVRVTVTGCEESIPALERVLKKEAPELAEALAYGADKRIVLDDTTIEAAKVFVRLIHLPSSSLTADTLAVPAEMLATTLFGALKLADAWLEMDTPVVSTLVLALLKLSKDPTFRRTSPPQWLDFITFAETAIANATPKELTQEELQKLAELPLAARDEKVKARKLLKRRAAKWKLLYDAGIDFFGKCAADPGRIPYAVMEKLPIVKVLETLPVGESKCRLACHFLRSINMLGEDTNTLSGPCDALHALSNGWNSASLLNICGLAGAASAPPVAQEGDLFGDDSSDDAAAAAAAKPESPLLRKLVDSLRDAIITFLASDFDSLASSEKLIELGASTFLSLDASTFLSLLMSEELKTEEEDVVVDAFVRWSSMLSPRHSDLICVVAPAVRFPLAKKLHPLSAQLKELMRAHPVVKQLVDEATKQQLQKAEAHASHASPVPTTKRKLLNDYTPGGTVVPRAKARKRTPEAGVQPLTLEQLTQSLL</sequence>
<feature type="region of interest" description="Disordered" evidence="2">
    <location>
        <begin position="508"/>
        <end position="557"/>
    </location>
</feature>
<keyword evidence="1" id="KW-0175">Coiled coil</keyword>
<dbReference type="Pfam" id="PF07707">
    <property type="entry name" value="BACK"/>
    <property type="match status" value="1"/>
</dbReference>
<evidence type="ECO:0000256" key="1">
    <source>
        <dbReference type="SAM" id="Coils"/>
    </source>
</evidence>
<reference evidence="4" key="1">
    <citation type="submission" date="2021-01" db="EMBL/GenBank/DDBJ databases">
        <authorList>
            <person name="Corre E."/>
            <person name="Pelletier E."/>
            <person name="Niang G."/>
            <person name="Scheremetjew M."/>
            <person name="Finn R."/>
            <person name="Kale V."/>
            <person name="Holt S."/>
            <person name="Cochrane G."/>
            <person name="Meng A."/>
            <person name="Brown T."/>
            <person name="Cohen L."/>
        </authorList>
    </citation>
    <scope>NUCLEOTIDE SEQUENCE</scope>
    <source>
        <strain evidence="4">UIO037</strain>
    </source>
</reference>
<feature type="coiled-coil region" evidence="1">
    <location>
        <begin position="32"/>
        <end position="59"/>
    </location>
</feature>
<proteinExistence type="predicted"/>
<protein>
    <recommendedName>
        <fullName evidence="3">BACK domain-containing protein</fullName>
    </recommendedName>
</protein>
<evidence type="ECO:0000259" key="3">
    <source>
        <dbReference type="Pfam" id="PF07707"/>
    </source>
</evidence>